<evidence type="ECO:0000259" key="6">
    <source>
        <dbReference type="Pfam" id="PF07714"/>
    </source>
</evidence>
<evidence type="ECO:0000256" key="2">
    <source>
        <dbReference type="ARBA" id="ARBA00022737"/>
    </source>
</evidence>
<keyword evidence="8" id="KW-1185">Reference proteome</keyword>
<evidence type="ECO:0000256" key="3">
    <source>
        <dbReference type="ARBA" id="ARBA00022837"/>
    </source>
</evidence>
<evidence type="ECO:0000256" key="4">
    <source>
        <dbReference type="SAM" id="Phobius"/>
    </source>
</evidence>
<dbReference type="InterPro" id="IPR050122">
    <property type="entry name" value="RTK"/>
</dbReference>
<dbReference type="EMBL" id="CASHTH010004151">
    <property type="protein sequence ID" value="CAI8054129.1"/>
    <property type="molecule type" value="Genomic_DNA"/>
</dbReference>
<dbReference type="Gene3D" id="1.10.510.10">
    <property type="entry name" value="Transferase(Phosphotransferase) domain 1"/>
    <property type="match status" value="1"/>
</dbReference>
<dbReference type="InterPro" id="IPR001245">
    <property type="entry name" value="Ser-Thr/Tyr_kinase_cat_dom"/>
</dbReference>
<dbReference type="Proteomes" id="UP001174909">
    <property type="component" value="Unassembled WGS sequence"/>
</dbReference>
<keyword evidence="4" id="KW-0472">Membrane</keyword>
<dbReference type="GO" id="GO:0043235">
    <property type="term" value="C:receptor complex"/>
    <property type="evidence" value="ECO:0007669"/>
    <property type="project" value="TreeGrafter"/>
</dbReference>
<dbReference type="PANTHER" id="PTHR24416">
    <property type="entry name" value="TYROSINE-PROTEIN KINASE RECEPTOR"/>
    <property type="match status" value="1"/>
</dbReference>
<dbReference type="Gene3D" id="2.60.40.2030">
    <property type="match status" value="1"/>
</dbReference>
<evidence type="ECO:0000259" key="5">
    <source>
        <dbReference type="Pfam" id="PF03160"/>
    </source>
</evidence>
<sequence>MFTAPVDRYRIVLTVTTLGVRYVEVARLFIYETISYDVTAVFYPNTLTVREDAERRLRVCVSLVSNNSFESPLIEVSRVSIVILNDTASSLDYEGMDESIETLTYFKAKDQFVTNSSSQSTYMECFRLNVANNDLVEGNKTVVLGLASPTGVIILSPERADSQATITIVDDDHYVTVTQEHSRYNVSENRLSVVVCGVLNTSDIIECAVNYEFEVSLNLRDMSAGMVIGFSSKEYTTTESLGEVSVCVKILNSFNGEALEPFTIALLPDEGFETANAVKDCYKTIEFVIGASVECHNYSIKDDNMCELGIPQQGFQIRLAIIATGKIPIRIDLKRSLATIVIDDTSEMECFVRVGFEEPSVVNLSENHESVEVCVNSTSPGIEEQFFINITSHNGKKCTFEISNVLMAPIPARLYFEVNQTNLTDIQCFDLSVDFSSALCHYFPNCTKSKLSLSLGEHNENNRVFIDVDKSTMDVDVQMPERCGCSAQISSSNSSLNGATVAAIVLVTLLVLLAIIVIVMLYRRWRQYNRQKAVAVAHDAGISNVYATLGNKECTCNVGESGLVYKAYIKSAVGNKLVAVKQERIDEKGIVKVADFGLTEDMYCRKYFRRDKSEPGGEEKVPIRWMAPESIKNDIYNEATDVVRKIKSFLECANKCNFIAVVILV</sequence>
<comment type="caution">
    <text evidence="7">The sequence shown here is derived from an EMBL/GenBank/DDBJ whole genome shotgun (WGS) entry which is preliminary data.</text>
</comment>
<dbReference type="Pfam" id="PF03160">
    <property type="entry name" value="Calx-beta"/>
    <property type="match status" value="3"/>
</dbReference>
<keyword evidence="4" id="KW-0812">Transmembrane</keyword>
<dbReference type="InterPro" id="IPR011009">
    <property type="entry name" value="Kinase-like_dom_sf"/>
</dbReference>
<evidence type="ECO:0000313" key="8">
    <source>
        <dbReference type="Proteomes" id="UP001174909"/>
    </source>
</evidence>
<keyword evidence="7" id="KW-0675">Receptor</keyword>
<keyword evidence="4" id="KW-1133">Transmembrane helix</keyword>
<keyword evidence="1" id="KW-0732">Signal</keyword>
<evidence type="ECO:0000256" key="1">
    <source>
        <dbReference type="ARBA" id="ARBA00022729"/>
    </source>
</evidence>
<dbReference type="GO" id="GO:0007169">
    <property type="term" value="P:cell surface receptor protein tyrosine kinase signaling pathway"/>
    <property type="evidence" value="ECO:0007669"/>
    <property type="project" value="TreeGrafter"/>
</dbReference>
<dbReference type="InterPro" id="IPR003644">
    <property type="entry name" value="Calx_beta"/>
</dbReference>
<reference evidence="7" key="1">
    <citation type="submission" date="2023-03" db="EMBL/GenBank/DDBJ databases">
        <authorList>
            <person name="Steffen K."/>
            <person name="Cardenas P."/>
        </authorList>
    </citation>
    <scope>NUCLEOTIDE SEQUENCE</scope>
</reference>
<feature type="domain" description="Calx-beta" evidence="5">
    <location>
        <begin position="353"/>
        <end position="395"/>
    </location>
</feature>
<feature type="transmembrane region" description="Helical" evidence="4">
    <location>
        <begin position="499"/>
        <end position="522"/>
    </location>
</feature>
<keyword evidence="3" id="KW-0106">Calcium</keyword>
<dbReference type="InterPro" id="IPR038081">
    <property type="entry name" value="CalX-like_sf"/>
</dbReference>
<dbReference type="SUPFAM" id="SSF141072">
    <property type="entry name" value="CalX-like"/>
    <property type="match status" value="1"/>
</dbReference>
<feature type="domain" description="Calx-beta" evidence="5">
    <location>
        <begin position="225"/>
        <end position="344"/>
    </location>
</feature>
<protein>
    <submittedName>
        <fullName evidence="7">Insulin-like peptide receptor</fullName>
    </submittedName>
</protein>
<gene>
    <name evidence="7" type="ORF">GBAR_LOCUS29576</name>
</gene>
<evidence type="ECO:0000313" key="7">
    <source>
        <dbReference type="EMBL" id="CAI8054129.1"/>
    </source>
</evidence>
<organism evidence="7 8">
    <name type="scientific">Geodia barretti</name>
    <name type="common">Barrett's horny sponge</name>
    <dbReference type="NCBI Taxonomy" id="519541"/>
    <lineage>
        <taxon>Eukaryota</taxon>
        <taxon>Metazoa</taxon>
        <taxon>Porifera</taxon>
        <taxon>Demospongiae</taxon>
        <taxon>Heteroscleromorpha</taxon>
        <taxon>Tetractinellida</taxon>
        <taxon>Astrophorina</taxon>
        <taxon>Geodiidae</taxon>
        <taxon>Geodia</taxon>
    </lineage>
</organism>
<keyword evidence="2" id="KW-0677">Repeat</keyword>
<dbReference type="AlphaFoldDB" id="A0AA35XE58"/>
<proteinExistence type="predicted"/>
<dbReference type="GO" id="GO:0004714">
    <property type="term" value="F:transmembrane receptor protein tyrosine kinase activity"/>
    <property type="evidence" value="ECO:0007669"/>
    <property type="project" value="TreeGrafter"/>
</dbReference>
<accession>A0AA35XE58</accession>
<dbReference type="GO" id="GO:0005886">
    <property type="term" value="C:plasma membrane"/>
    <property type="evidence" value="ECO:0007669"/>
    <property type="project" value="TreeGrafter"/>
</dbReference>
<name>A0AA35XE58_GEOBA</name>
<dbReference type="Pfam" id="PF07714">
    <property type="entry name" value="PK_Tyr_Ser-Thr"/>
    <property type="match status" value="1"/>
</dbReference>
<dbReference type="PANTHER" id="PTHR24416:SF611">
    <property type="entry name" value="TYROSINE-PROTEIN KINASE TRANSMEMBRANE RECEPTOR ROR"/>
    <property type="match status" value="1"/>
</dbReference>
<feature type="domain" description="Calx-beta" evidence="5">
    <location>
        <begin position="123"/>
        <end position="172"/>
    </location>
</feature>
<feature type="domain" description="Serine-threonine/tyrosine-protein kinase catalytic" evidence="6">
    <location>
        <begin position="585"/>
        <end position="642"/>
    </location>
</feature>
<dbReference type="SUPFAM" id="SSF56112">
    <property type="entry name" value="Protein kinase-like (PK-like)"/>
    <property type="match status" value="1"/>
</dbReference>